<dbReference type="EMBL" id="ASPP01020665">
    <property type="protein sequence ID" value="ETO13345.1"/>
    <property type="molecule type" value="Genomic_DNA"/>
</dbReference>
<name>X6MJW2_RETFI</name>
<keyword evidence="2" id="KW-1185">Reference proteome</keyword>
<organism evidence="1 2">
    <name type="scientific">Reticulomyxa filosa</name>
    <dbReference type="NCBI Taxonomy" id="46433"/>
    <lineage>
        <taxon>Eukaryota</taxon>
        <taxon>Sar</taxon>
        <taxon>Rhizaria</taxon>
        <taxon>Retaria</taxon>
        <taxon>Foraminifera</taxon>
        <taxon>Monothalamids</taxon>
        <taxon>Reticulomyxidae</taxon>
        <taxon>Reticulomyxa</taxon>
    </lineage>
</organism>
<evidence type="ECO:0000313" key="1">
    <source>
        <dbReference type="EMBL" id="ETO13345.1"/>
    </source>
</evidence>
<sequence>MYAPQTTYYLKNKYKHQLQLPFAKITRQHFHLNTSVIHKTEKKNLMKQNNPEKKIVCSVSVKIHKKGQKIFKVDFYIVMKSNETILEKKQT</sequence>
<dbReference type="AlphaFoldDB" id="X6MJW2"/>
<protein>
    <submittedName>
        <fullName evidence="1">Uncharacterized protein</fullName>
    </submittedName>
</protein>
<proteinExistence type="predicted"/>
<dbReference type="Proteomes" id="UP000023152">
    <property type="component" value="Unassembled WGS sequence"/>
</dbReference>
<comment type="caution">
    <text evidence="1">The sequence shown here is derived from an EMBL/GenBank/DDBJ whole genome shotgun (WGS) entry which is preliminary data.</text>
</comment>
<gene>
    <name evidence="1" type="ORF">RFI_24030</name>
</gene>
<accession>X6MJW2</accession>
<evidence type="ECO:0000313" key="2">
    <source>
        <dbReference type="Proteomes" id="UP000023152"/>
    </source>
</evidence>
<reference evidence="1 2" key="1">
    <citation type="journal article" date="2013" name="Curr. Biol.">
        <title>The Genome of the Foraminiferan Reticulomyxa filosa.</title>
        <authorList>
            <person name="Glockner G."/>
            <person name="Hulsmann N."/>
            <person name="Schleicher M."/>
            <person name="Noegel A.A."/>
            <person name="Eichinger L."/>
            <person name="Gallinger C."/>
            <person name="Pawlowski J."/>
            <person name="Sierra R."/>
            <person name="Euteneuer U."/>
            <person name="Pillet L."/>
            <person name="Moustafa A."/>
            <person name="Platzer M."/>
            <person name="Groth M."/>
            <person name="Szafranski K."/>
            <person name="Schliwa M."/>
        </authorList>
    </citation>
    <scope>NUCLEOTIDE SEQUENCE [LARGE SCALE GENOMIC DNA]</scope>
</reference>